<dbReference type="Proteomes" id="UP000726170">
    <property type="component" value="Unassembled WGS sequence"/>
</dbReference>
<name>A0ABS6ELN8_9CLOT</name>
<keyword evidence="3" id="KW-1185">Reference proteome</keyword>
<sequence length="117" mass="13070">MLKRVYTYNLLIVFILAIISYYSLVTNIGYIILGLAIASINFLINSYVTSYVFTMRKDNPGALIYISLITRIALVCIIAMGIMRGSESGGLAFIGGYSLHFIGILMYSLRLRKNEVV</sequence>
<keyword evidence="1" id="KW-0812">Transmembrane</keyword>
<gene>
    <name evidence="2" type="ORF">KQI86_17540</name>
</gene>
<accession>A0ABS6ELN8</accession>
<evidence type="ECO:0008006" key="4">
    <source>
        <dbReference type="Google" id="ProtNLM"/>
    </source>
</evidence>
<reference evidence="2 3" key="1">
    <citation type="submission" date="2021-06" db="EMBL/GenBank/DDBJ databases">
        <authorList>
            <person name="Sun Q."/>
            <person name="Li D."/>
        </authorList>
    </citation>
    <scope>NUCLEOTIDE SEQUENCE [LARGE SCALE GENOMIC DNA]</scope>
    <source>
        <strain evidence="2 3">MSJ-11</strain>
    </source>
</reference>
<dbReference type="RefSeq" id="WP_216440707.1">
    <property type="nucleotide sequence ID" value="NZ_JAHLQF010000004.1"/>
</dbReference>
<feature type="transmembrane region" description="Helical" evidence="1">
    <location>
        <begin position="89"/>
        <end position="109"/>
    </location>
</feature>
<feature type="transmembrane region" description="Helical" evidence="1">
    <location>
        <begin position="7"/>
        <end position="24"/>
    </location>
</feature>
<dbReference type="EMBL" id="JAHLQF010000004">
    <property type="protein sequence ID" value="MBU5486123.1"/>
    <property type="molecule type" value="Genomic_DNA"/>
</dbReference>
<proteinExistence type="predicted"/>
<feature type="transmembrane region" description="Helical" evidence="1">
    <location>
        <begin position="62"/>
        <end position="83"/>
    </location>
</feature>
<protein>
    <recommendedName>
        <fullName evidence="4">ATP synthase I chain</fullName>
    </recommendedName>
</protein>
<evidence type="ECO:0000256" key="1">
    <source>
        <dbReference type="SAM" id="Phobius"/>
    </source>
</evidence>
<comment type="caution">
    <text evidence="2">The sequence shown here is derived from an EMBL/GenBank/DDBJ whole genome shotgun (WGS) entry which is preliminary data.</text>
</comment>
<feature type="transmembrane region" description="Helical" evidence="1">
    <location>
        <begin position="30"/>
        <end position="50"/>
    </location>
</feature>
<organism evidence="2 3">
    <name type="scientific">Clostridium mobile</name>
    <dbReference type="NCBI Taxonomy" id="2841512"/>
    <lineage>
        <taxon>Bacteria</taxon>
        <taxon>Bacillati</taxon>
        <taxon>Bacillota</taxon>
        <taxon>Clostridia</taxon>
        <taxon>Eubacteriales</taxon>
        <taxon>Clostridiaceae</taxon>
        <taxon>Clostridium</taxon>
    </lineage>
</organism>
<evidence type="ECO:0000313" key="3">
    <source>
        <dbReference type="Proteomes" id="UP000726170"/>
    </source>
</evidence>
<evidence type="ECO:0000313" key="2">
    <source>
        <dbReference type="EMBL" id="MBU5486123.1"/>
    </source>
</evidence>
<keyword evidence="1" id="KW-1133">Transmembrane helix</keyword>
<keyword evidence="1" id="KW-0472">Membrane</keyword>